<dbReference type="RefSeq" id="WP_382777092.1">
    <property type="nucleotide sequence ID" value="NZ_JBHXKZ010000034.1"/>
</dbReference>
<dbReference type="Proteomes" id="UP001598352">
    <property type="component" value="Unassembled WGS sequence"/>
</dbReference>
<keyword evidence="1" id="KW-1133">Transmembrane helix</keyword>
<keyword evidence="3" id="KW-1185">Reference proteome</keyword>
<dbReference type="InterPro" id="IPR021235">
    <property type="entry name" value="DUF2637"/>
</dbReference>
<evidence type="ECO:0000313" key="3">
    <source>
        <dbReference type="Proteomes" id="UP001598352"/>
    </source>
</evidence>
<evidence type="ECO:0000256" key="1">
    <source>
        <dbReference type="SAM" id="Phobius"/>
    </source>
</evidence>
<sequence length="288" mass="31067">MKRSGKVFLVAALVVVVCMAFRVSWNALRDVARAIGADKTAANFYPFVIDGLMALALIATLVLVGKDRQFALKVLGGYTVASLVLNYVHGLVPALHEPVGMVRLADWDGAHYALVFIATSLPVGAIFFGSDLVAKVLHHRPTAETVRVPDGQEPAPAPHTPVHPAEAPMVERPESAVLPPALEPSAQVAGDAGAVRESDPHTLRTPDGETPEEVLHREQFEEAELERMRQDARRAYVESAQAGRPLSARALGEAFGMSESWGRKQILAVRDDEDASRPRLRAVEPAAV</sequence>
<accession>A0ABW6FB02</accession>
<gene>
    <name evidence="2" type="ORF">ACFWOQ_30600</name>
</gene>
<name>A0ABW6FB02_9ACTN</name>
<feature type="transmembrane region" description="Helical" evidence="1">
    <location>
        <begin position="44"/>
        <end position="63"/>
    </location>
</feature>
<feature type="transmembrane region" description="Helical" evidence="1">
    <location>
        <begin position="109"/>
        <end position="130"/>
    </location>
</feature>
<dbReference type="Pfam" id="PF10935">
    <property type="entry name" value="DUF2637"/>
    <property type="match status" value="1"/>
</dbReference>
<evidence type="ECO:0000313" key="2">
    <source>
        <dbReference type="EMBL" id="MFD4826927.1"/>
    </source>
</evidence>
<keyword evidence="1" id="KW-0472">Membrane</keyword>
<feature type="transmembrane region" description="Helical" evidence="1">
    <location>
        <begin position="70"/>
        <end position="89"/>
    </location>
</feature>
<reference evidence="2 3" key="1">
    <citation type="submission" date="2024-09" db="EMBL/GenBank/DDBJ databases">
        <title>The Natural Products Discovery Center: Release of the First 8490 Sequenced Strains for Exploring Actinobacteria Biosynthetic Diversity.</title>
        <authorList>
            <person name="Kalkreuter E."/>
            <person name="Kautsar S.A."/>
            <person name="Yang D."/>
            <person name="Bader C.D."/>
            <person name="Teijaro C.N."/>
            <person name="Fluegel L."/>
            <person name="Davis C.M."/>
            <person name="Simpson J.R."/>
            <person name="Lauterbach L."/>
            <person name="Steele A.D."/>
            <person name="Gui C."/>
            <person name="Meng S."/>
            <person name="Li G."/>
            <person name="Viehrig K."/>
            <person name="Ye F."/>
            <person name="Su P."/>
            <person name="Kiefer A.F."/>
            <person name="Nichols A."/>
            <person name="Cepeda A.J."/>
            <person name="Yan W."/>
            <person name="Fan B."/>
            <person name="Jiang Y."/>
            <person name="Adhikari A."/>
            <person name="Zheng C.-J."/>
            <person name="Schuster L."/>
            <person name="Cowan T.M."/>
            <person name="Smanski M.J."/>
            <person name="Chevrette M.G."/>
            <person name="De Carvalho L.P.S."/>
            <person name="Shen B."/>
        </authorList>
    </citation>
    <scope>NUCLEOTIDE SEQUENCE [LARGE SCALE GENOMIC DNA]</scope>
    <source>
        <strain evidence="2 3">NPDC058428</strain>
    </source>
</reference>
<comment type="caution">
    <text evidence="2">The sequence shown here is derived from an EMBL/GenBank/DDBJ whole genome shotgun (WGS) entry which is preliminary data.</text>
</comment>
<keyword evidence="1" id="KW-0812">Transmembrane</keyword>
<proteinExistence type="predicted"/>
<organism evidence="2 3">
    <name type="scientific">Streptomyces rubiginosohelvolus</name>
    <dbReference type="NCBI Taxonomy" id="67362"/>
    <lineage>
        <taxon>Bacteria</taxon>
        <taxon>Bacillati</taxon>
        <taxon>Actinomycetota</taxon>
        <taxon>Actinomycetes</taxon>
        <taxon>Kitasatosporales</taxon>
        <taxon>Streptomycetaceae</taxon>
        <taxon>Streptomyces</taxon>
    </lineage>
</organism>
<dbReference type="EMBL" id="JBHXKZ010000034">
    <property type="protein sequence ID" value="MFD4826927.1"/>
    <property type="molecule type" value="Genomic_DNA"/>
</dbReference>
<protein>
    <submittedName>
        <fullName evidence="2">DUF2637 domain-containing protein</fullName>
    </submittedName>
</protein>